<evidence type="ECO:0000256" key="4">
    <source>
        <dbReference type="ARBA" id="ARBA00023136"/>
    </source>
</evidence>
<keyword evidence="10" id="KW-1185">Reference proteome</keyword>
<feature type="region of interest" description="Disordered" evidence="6">
    <location>
        <begin position="109"/>
        <end position="201"/>
    </location>
</feature>
<comment type="caution">
    <text evidence="9">The sequence shown here is derived from an EMBL/GenBank/DDBJ whole genome shotgun (WGS) entry which is preliminary data.</text>
</comment>
<organism evidence="9 10">
    <name type="scientific">Hohenbuehelia grisea</name>
    <dbReference type="NCBI Taxonomy" id="104357"/>
    <lineage>
        <taxon>Eukaryota</taxon>
        <taxon>Fungi</taxon>
        <taxon>Dikarya</taxon>
        <taxon>Basidiomycota</taxon>
        <taxon>Agaricomycotina</taxon>
        <taxon>Agaricomycetes</taxon>
        <taxon>Agaricomycetidae</taxon>
        <taxon>Agaricales</taxon>
        <taxon>Pleurotineae</taxon>
        <taxon>Pleurotaceae</taxon>
        <taxon>Hohenbuehelia</taxon>
    </lineage>
</organism>
<name>A0ABR3JH02_9AGAR</name>
<feature type="coiled-coil region" evidence="5">
    <location>
        <begin position="653"/>
        <end position="711"/>
    </location>
</feature>
<feature type="compositionally biased region" description="Polar residues" evidence="6">
    <location>
        <begin position="109"/>
        <end position="149"/>
    </location>
</feature>
<evidence type="ECO:0000256" key="6">
    <source>
        <dbReference type="SAM" id="MobiDB-lite"/>
    </source>
</evidence>
<dbReference type="PANTHER" id="PTHR12911:SF8">
    <property type="entry name" value="KLAROID PROTEIN-RELATED"/>
    <property type="match status" value="1"/>
</dbReference>
<accession>A0ABR3JH02</accession>
<evidence type="ECO:0000256" key="7">
    <source>
        <dbReference type="SAM" id="Phobius"/>
    </source>
</evidence>
<feature type="region of interest" description="Disordered" evidence="6">
    <location>
        <begin position="757"/>
        <end position="776"/>
    </location>
</feature>
<keyword evidence="3 7" id="KW-1133">Transmembrane helix</keyword>
<feature type="compositionally biased region" description="Low complexity" evidence="6">
    <location>
        <begin position="155"/>
        <end position="169"/>
    </location>
</feature>
<keyword evidence="5" id="KW-0175">Coiled coil</keyword>
<dbReference type="Gene3D" id="1.10.287.1490">
    <property type="match status" value="1"/>
</dbReference>
<feature type="compositionally biased region" description="Acidic residues" evidence="6">
    <location>
        <begin position="349"/>
        <end position="363"/>
    </location>
</feature>
<feature type="compositionally biased region" description="Low complexity" evidence="6">
    <location>
        <begin position="406"/>
        <end position="418"/>
    </location>
</feature>
<dbReference type="InterPro" id="IPR012919">
    <property type="entry name" value="SUN_dom"/>
</dbReference>
<feature type="compositionally biased region" description="Basic and acidic residues" evidence="6">
    <location>
        <begin position="49"/>
        <end position="58"/>
    </location>
</feature>
<dbReference type="PANTHER" id="PTHR12911">
    <property type="entry name" value="SAD1/UNC-84-LIKE PROTEIN-RELATED"/>
    <property type="match status" value="1"/>
</dbReference>
<dbReference type="PROSITE" id="PS51469">
    <property type="entry name" value="SUN"/>
    <property type="match status" value="1"/>
</dbReference>
<evidence type="ECO:0000256" key="1">
    <source>
        <dbReference type="ARBA" id="ARBA00004370"/>
    </source>
</evidence>
<feature type="region of interest" description="Disordered" evidence="6">
    <location>
        <begin position="399"/>
        <end position="443"/>
    </location>
</feature>
<evidence type="ECO:0000256" key="5">
    <source>
        <dbReference type="SAM" id="Coils"/>
    </source>
</evidence>
<evidence type="ECO:0000256" key="2">
    <source>
        <dbReference type="ARBA" id="ARBA00022692"/>
    </source>
</evidence>
<feature type="compositionally biased region" description="Polar residues" evidence="6">
    <location>
        <begin position="364"/>
        <end position="386"/>
    </location>
</feature>
<gene>
    <name evidence="9" type="ORF">HGRIS_003917</name>
</gene>
<feature type="transmembrane region" description="Helical" evidence="7">
    <location>
        <begin position="452"/>
        <end position="474"/>
    </location>
</feature>
<dbReference type="EMBL" id="JASNQZ010000007">
    <property type="protein sequence ID" value="KAL0954991.1"/>
    <property type="molecule type" value="Genomic_DNA"/>
</dbReference>
<dbReference type="Pfam" id="PF07738">
    <property type="entry name" value="Sad1_UNC"/>
    <property type="match status" value="2"/>
</dbReference>
<feature type="coiled-coil region" evidence="5">
    <location>
        <begin position="541"/>
        <end position="568"/>
    </location>
</feature>
<dbReference type="InterPro" id="IPR045119">
    <property type="entry name" value="SUN1-5"/>
</dbReference>
<proteinExistence type="predicted"/>
<feature type="compositionally biased region" description="Polar residues" evidence="6">
    <location>
        <begin position="766"/>
        <end position="776"/>
    </location>
</feature>
<sequence length="1018" mass="110438">MSFDRGKQTTIREVVFATLFSSFSQAAALILNLDDRQMSFSATPLGQGRRFDHSDFLRKNNPNNPANHHHPSAPKIINSPPRSPEKFKDTSVNIATAFTQAVLTQNTTADMNQHPGNSSWASTSSRANQQLPRSTSVEYEQQAATTTRRLNAPPSRSRVAGASGSRALAKTQSATGIVPDSEGEEAEEPTHTAPSFQRGVSPLNALRDAAADISGRFSYFVRQRSREPEDLSVNAADRSGSVANGSYDYANEENEFQAQLQAQSQSQHAPPPAAKSAKQAHKRSAISVDNKAYKPSVSDLELSDEEFSEKRRKRRKKKGTDGRVTSLPKVDYGTSRRKGGRGKTGGGAQDEDSESDDSEELQDDTNQSAQRSSLPPNSRRPLNTSLDDVEQGLPDIQEEDETMEQPSPSFESTTSPELLSPPPIAQHQRHSTTPQPPRRAKRFSPGAYIGTLFHHVATTVTLFFFLIGQGIGFIIRKVLIAPLSSLSHSPAAPFLRYLVLGLALLGAWYSLSSPALRQHIPFLGGSRPPTFVPPTAAPADLAELSARLQALETAVGSLTEQNKQLSGDMATRVSAHDSLQVKLGKLSDGLKDAVDNLGTHQTDIGTLDSRYTSLETRLSQTHSKSGSHDVMIGAHDARFDSFDSKLGGFSSSIQQVQRDVSGFSAQLADLKSQVSSRDAGAVPSSGQGVRDDALNDRVRELAESLEQIRSQVHGLAGNRGSEEDRERIRALEERIGTVEGGVREALELGKQQHSQAGSKPWWAKMSGSSGKSLTVKTTDGRDVSDILAGLVHEQIVGQYGRDLLNKADYALHSAGGQVVPALTSDTIEVHPSSVFKSMLGFVLGSGRAVGLPPVTALHHELRNGRCWPFAGSQGQLGIVLAAPVHIDEVVVEHIPSDVAYDSRSAPREMEVWGLVEGVDNLQRLQEWKDARAAARENSGEEDEAYPTTLPSNVPYVRVARFMYDAKAPNAVQAFAVDPEVAGLGIDFGVVVFMVRSNWGREEYTCLYRVRVHGQPLVQ</sequence>
<feature type="region of interest" description="Disordered" evidence="6">
    <location>
        <begin position="44"/>
        <end position="87"/>
    </location>
</feature>
<dbReference type="Gene3D" id="2.60.120.260">
    <property type="entry name" value="Galactose-binding domain-like"/>
    <property type="match status" value="1"/>
</dbReference>
<feature type="region of interest" description="Disordered" evidence="6">
    <location>
        <begin position="258"/>
        <end position="387"/>
    </location>
</feature>
<keyword evidence="4 7" id="KW-0472">Membrane</keyword>
<reference evidence="10" key="1">
    <citation type="submission" date="2024-06" db="EMBL/GenBank/DDBJ databases">
        <title>Multi-omics analyses provide insights into the biosynthesis of the anticancer antibiotic pleurotin in Hohenbuehelia grisea.</title>
        <authorList>
            <person name="Weaver J.A."/>
            <person name="Alberti F."/>
        </authorList>
    </citation>
    <scope>NUCLEOTIDE SEQUENCE [LARGE SCALE GENOMIC DNA]</scope>
    <source>
        <strain evidence="10">T-177</strain>
    </source>
</reference>
<evidence type="ECO:0000259" key="8">
    <source>
        <dbReference type="PROSITE" id="PS51469"/>
    </source>
</evidence>
<feature type="region of interest" description="Disordered" evidence="6">
    <location>
        <begin position="225"/>
        <end position="246"/>
    </location>
</feature>
<comment type="subcellular location">
    <subcellularLocation>
        <location evidence="1">Membrane</location>
    </subcellularLocation>
</comment>
<feature type="compositionally biased region" description="Low complexity" evidence="6">
    <location>
        <begin position="258"/>
        <end position="268"/>
    </location>
</feature>
<evidence type="ECO:0000256" key="3">
    <source>
        <dbReference type="ARBA" id="ARBA00022989"/>
    </source>
</evidence>
<feature type="domain" description="SUN" evidence="8">
    <location>
        <begin position="815"/>
        <end position="1016"/>
    </location>
</feature>
<dbReference type="Proteomes" id="UP001556367">
    <property type="component" value="Unassembled WGS sequence"/>
</dbReference>
<evidence type="ECO:0000313" key="9">
    <source>
        <dbReference type="EMBL" id="KAL0954991.1"/>
    </source>
</evidence>
<feature type="transmembrane region" description="Helical" evidence="7">
    <location>
        <begin position="494"/>
        <end position="511"/>
    </location>
</feature>
<protein>
    <recommendedName>
        <fullName evidence="8">SUN domain-containing protein</fullName>
    </recommendedName>
</protein>
<evidence type="ECO:0000313" key="10">
    <source>
        <dbReference type="Proteomes" id="UP001556367"/>
    </source>
</evidence>
<keyword evidence="2 7" id="KW-0812">Transmembrane</keyword>